<gene>
    <name evidence="2" type="ORF">C8Q69DRAFT_292003</name>
</gene>
<dbReference type="GeneID" id="39596304"/>
<feature type="transmembrane region" description="Helical" evidence="1">
    <location>
        <begin position="188"/>
        <end position="209"/>
    </location>
</feature>
<evidence type="ECO:0008006" key="4">
    <source>
        <dbReference type="Google" id="ProtNLM"/>
    </source>
</evidence>
<dbReference type="AlphaFoldDB" id="A0A443HRM9"/>
<accession>A0A443HRM9</accession>
<evidence type="ECO:0000256" key="1">
    <source>
        <dbReference type="SAM" id="Phobius"/>
    </source>
</evidence>
<reference evidence="2 3" key="1">
    <citation type="journal article" date="2018" name="Front. Microbiol.">
        <title>Genomic and genetic insights into a cosmopolitan fungus, Paecilomyces variotii (Eurotiales).</title>
        <authorList>
            <person name="Urquhart A.S."/>
            <person name="Mondo S.J."/>
            <person name="Makela M.R."/>
            <person name="Hane J.K."/>
            <person name="Wiebenga A."/>
            <person name="He G."/>
            <person name="Mihaltcheva S."/>
            <person name="Pangilinan J."/>
            <person name="Lipzen A."/>
            <person name="Barry K."/>
            <person name="de Vries R.P."/>
            <person name="Grigoriev I.V."/>
            <person name="Idnurm A."/>
        </authorList>
    </citation>
    <scope>NUCLEOTIDE SEQUENCE [LARGE SCALE GENOMIC DNA]</scope>
    <source>
        <strain evidence="2 3">CBS 101075</strain>
    </source>
</reference>
<feature type="transmembrane region" description="Helical" evidence="1">
    <location>
        <begin position="229"/>
        <end position="249"/>
    </location>
</feature>
<feature type="transmembrane region" description="Helical" evidence="1">
    <location>
        <begin position="153"/>
        <end position="176"/>
    </location>
</feature>
<protein>
    <recommendedName>
        <fullName evidence="4">Acyltransferase 3 domain-containing protein</fullName>
    </recommendedName>
</protein>
<feature type="transmembrane region" description="Helical" evidence="1">
    <location>
        <begin position="115"/>
        <end position="133"/>
    </location>
</feature>
<dbReference type="VEuPathDB" id="FungiDB:C8Q69DRAFT_292003"/>
<organism evidence="2 3">
    <name type="scientific">Byssochlamys spectabilis</name>
    <name type="common">Paecilomyces variotii</name>
    <dbReference type="NCBI Taxonomy" id="264951"/>
    <lineage>
        <taxon>Eukaryota</taxon>
        <taxon>Fungi</taxon>
        <taxon>Dikarya</taxon>
        <taxon>Ascomycota</taxon>
        <taxon>Pezizomycotina</taxon>
        <taxon>Eurotiomycetes</taxon>
        <taxon>Eurotiomycetidae</taxon>
        <taxon>Eurotiales</taxon>
        <taxon>Thermoascaceae</taxon>
        <taxon>Paecilomyces</taxon>
    </lineage>
</organism>
<dbReference type="RefSeq" id="XP_028484065.1">
    <property type="nucleotide sequence ID" value="XM_028627027.1"/>
</dbReference>
<evidence type="ECO:0000313" key="3">
    <source>
        <dbReference type="Proteomes" id="UP000283841"/>
    </source>
</evidence>
<feature type="transmembrane region" description="Helical" evidence="1">
    <location>
        <begin position="269"/>
        <end position="291"/>
    </location>
</feature>
<feature type="transmembrane region" description="Helical" evidence="1">
    <location>
        <begin position="330"/>
        <end position="351"/>
    </location>
</feature>
<evidence type="ECO:0000313" key="2">
    <source>
        <dbReference type="EMBL" id="RWQ94420.1"/>
    </source>
</evidence>
<name>A0A443HRM9_BYSSP</name>
<feature type="transmembrane region" description="Helical" evidence="1">
    <location>
        <begin position="21"/>
        <end position="41"/>
    </location>
</feature>
<comment type="caution">
    <text evidence="2">The sequence shown here is derived from an EMBL/GenBank/DDBJ whole genome shotgun (WGS) entry which is preliminary data.</text>
</comment>
<sequence>MKVLLHEIVRPRYPAVPDKESSYLYGLRGVFVIESFLWVFLQTLVPGAVKGTANIYGPAYQIYLKKTLSVLFWNDNLIYSFFILVSARTICLPFLKNPDKSGIAGSVFRRGLRLWFPVAVSLAVVKLMFWKMGTAYIDNYKSLTGNVSFDTPYYMPNTLVYFNSVFNMFWITQNFATSAGSYAFPSQLLWVVNVIYMQSYTVYMAMLIIPYTRNSWRVKGSVLFIITAWWVQSWAWFTVTGLILADMVFNMNFKEKARRGIPIWRSRNIYFPSWILYSALMAAGLIMQFIWTGWKPQDVDSEIIAHAGLYYTGGLNNKYDPAQPQARDDIYLILVAIFFAVETYDFLQRLLRNSVLVYLGSRSLSWLLVQSIIIYTAGIKLFVHLNQEKHWPSEGSVFTVFIVCLAAVVPIAELFYRLVEYPSRALAYRLFDWIRE</sequence>
<keyword evidence="1" id="KW-0812">Transmembrane</keyword>
<feature type="transmembrane region" description="Helical" evidence="1">
    <location>
        <begin position="77"/>
        <end position="95"/>
    </location>
</feature>
<proteinExistence type="predicted"/>
<keyword evidence="3" id="KW-1185">Reference proteome</keyword>
<feature type="transmembrane region" description="Helical" evidence="1">
    <location>
        <begin position="363"/>
        <end position="383"/>
    </location>
</feature>
<keyword evidence="1" id="KW-0472">Membrane</keyword>
<feature type="transmembrane region" description="Helical" evidence="1">
    <location>
        <begin position="395"/>
        <end position="416"/>
    </location>
</feature>
<keyword evidence="1" id="KW-1133">Transmembrane helix</keyword>
<dbReference type="EMBL" id="RCNU01000007">
    <property type="protein sequence ID" value="RWQ94420.1"/>
    <property type="molecule type" value="Genomic_DNA"/>
</dbReference>
<dbReference type="Proteomes" id="UP000283841">
    <property type="component" value="Unassembled WGS sequence"/>
</dbReference>